<evidence type="ECO:0000256" key="6">
    <source>
        <dbReference type="ARBA" id="ARBA00023136"/>
    </source>
</evidence>
<protein>
    <submittedName>
        <fullName evidence="10">Uncharacterized protein</fullName>
    </submittedName>
</protein>
<organism evidence="10 11">
    <name type="scientific">Penicillium cosmopolitanum</name>
    <dbReference type="NCBI Taxonomy" id="1131564"/>
    <lineage>
        <taxon>Eukaryota</taxon>
        <taxon>Fungi</taxon>
        <taxon>Dikarya</taxon>
        <taxon>Ascomycota</taxon>
        <taxon>Pezizomycotina</taxon>
        <taxon>Eurotiomycetes</taxon>
        <taxon>Eurotiomycetidae</taxon>
        <taxon>Eurotiales</taxon>
        <taxon>Aspergillaceae</taxon>
        <taxon>Penicillium</taxon>
    </lineage>
</organism>
<keyword evidence="11" id="KW-1185">Reference proteome</keyword>
<dbReference type="InterPro" id="IPR036770">
    <property type="entry name" value="Ankyrin_rpt-contain_sf"/>
</dbReference>
<comment type="caution">
    <text evidence="10">The sequence shown here is derived from an EMBL/GenBank/DDBJ whole genome shotgun (WGS) entry which is preliminary data.</text>
</comment>
<reference evidence="10" key="1">
    <citation type="submission" date="2022-12" db="EMBL/GenBank/DDBJ databases">
        <authorList>
            <person name="Petersen C."/>
        </authorList>
    </citation>
    <scope>NUCLEOTIDE SEQUENCE</scope>
    <source>
        <strain evidence="10">IBT 29677</strain>
    </source>
</reference>
<feature type="compositionally biased region" description="Polar residues" evidence="8">
    <location>
        <begin position="950"/>
        <end position="960"/>
    </location>
</feature>
<feature type="region of interest" description="Disordered" evidence="8">
    <location>
        <begin position="1099"/>
        <end position="1162"/>
    </location>
</feature>
<dbReference type="Gene3D" id="1.25.40.20">
    <property type="entry name" value="Ankyrin repeat-containing domain"/>
    <property type="match status" value="5"/>
</dbReference>
<dbReference type="EMBL" id="JAPZBU010000003">
    <property type="protein sequence ID" value="KAJ5414187.1"/>
    <property type="molecule type" value="Genomic_DNA"/>
</dbReference>
<dbReference type="Pfam" id="PF01544">
    <property type="entry name" value="CorA"/>
    <property type="match status" value="1"/>
</dbReference>
<dbReference type="OrthoDB" id="341259at2759"/>
<feature type="compositionally biased region" description="Basic and acidic residues" evidence="8">
    <location>
        <begin position="854"/>
        <end position="868"/>
    </location>
</feature>
<feature type="region of interest" description="Disordered" evidence="8">
    <location>
        <begin position="854"/>
        <end position="877"/>
    </location>
</feature>
<gene>
    <name evidence="10" type="ORF">N7509_000814</name>
</gene>
<comment type="subcellular location">
    <subcellularLocation>
        <location evidence="1">Membrane</location>
        <topology evidence="1">Multi-pass membrane protein</topology>
    </subcellularLocation>
</comment>
<dbReference type="PANTHER" id="PTHR24126">
    <property type="entry name" value="ANKYRIN REPEAT, PH AND SEC7 DOMAIN CONTAINING PROTEIN SECG-RELATED"/>
    <property type="match status" value="1"/>
</dbReference>
<evidence type="ECO:0000256" key="4">
    <source>
        <dbReference type="ARBA" id="ARBA00022989"/>
    </source>
</evidence>
<keyword evidence="3" id="KW-0677">Repeat</keyword>
<evidence type="ECO:0000313" key="11">
    <source>
        <dbReference type="Proteomes" id="UP001147747"/>
    </source>
</evidence>
<dbReference type="PROSITE" id="PS50297">
    <property type="entry name" value="ANK_REP_REGION"/>
    <property type="match status" value="3"/>
</dbReference>
<dbReference type="GO" id="GO:0046873">
    <property type="term" value="F:metal ion transmembrane transporter activity"/>
    <property type="evidence" value="ECO:0007669"/>
    <property type="project" value="InterPro"/>
</dbReference>
<feature type="region of interest" description="Disordered" evidence="8">
    <location>
        <begin position="950"/>
        <end position="1001"/>
    </location>
</feature>
<sequence>MSENNDGSGGSSDEMNRVEEAGDLSAIHNIVGPQDDNGENPDASAQATHEDESGQDSTIEKYGTAEDDRTVAERLKKAIVDDNEDELVSILQSNPDVLEARLDFTFKPDDLTVKELTPLILAAGLGQRNIVEILMDRGADFDARGNDLLDSKNSWGVTPFFDAVFGVRHETVAYLLHKGAKFTFSDLTDSLRRFSSQISDKAELPAALCGCWIAFEDFFHSNVSWTTNNQGNTALHLACMGILRGRLDIKRLEYMRIIDVLWKAHGSLLEKSNKAGETPLLTAACWGYWKAFEYLAKKGANLSAQNSNQDTALHLACQGTMGSLSCIPAPQHTQIIEMLIQDKLDLLERPNKSGETPLLVAARCGQFKIVKLLLEKEAYHLASDNEGNTVVHLCCRFQEEETNSPTNPQGCLNLVKRIVKDHPELLDKKNNDDETPVLIAAMKDHLGLVEFFHKQNANMESRDVWGFTPLLNSTFSSSTSVMRYLLNDNADVTAITNSQNNVLEIACQEPNPDVLQIILRLQRDQLRPLANGTNKSGQTPLMTLIESGDQECIVQLLESHIYVPKDPCLDEIHYSPESERTVVSSWLSEGLDEKYEDTTRYSTLKAKIVFVIYWALSNGDNNLLKAAMKHVTSIELEKGNTWLHFLARVGDIQSLDLLKDWESYVLKVGTRKMTPLHLAASRETSDLAERFLDSLHTEGNLARYQPEDARDHAAKSASLKILDAILQETEDLDTVISLAVRQQNSTLERSLWSRALKLVQSHKIFSRSSLEERRIAEFVMGVAAWRYTTGEPKYLYGFMNVVRSLPSNQPGEQPSPLKFIVEHNFPVALWWLLSSGRYLGETDIKECEELTRNKKSLEDSRPDDEVQRILKNPPPTRAQVYDGGRPQFKHDPPVKGSLIATLLDFSVKPHQVNLKLRRADIYDLIRAQGPESIMADNEFHKFQDYKNSLWPSTGTAPETEQQAHAKETKKTGNATKRKAFGDKNDSKNEKKGKSSDFEQSSASGVKQKFRWVHLPRNDLQYVEDLMVRLSVDRGRSNSEHFHLAGLVEKSWMEIPSGGKTFYMRPNCQIEKSDKVKMLSLYVPYIFWRDAPARNELVKPSIRTGKPDHPQADNGPTSSFKSTSQATDTKDTEKSTGNTTLEPSTDLPQGPRNGTNHDRKPNQQDLDNAVQLDQYWPQSEESIGKRVIHKDLTLDQYYYESLQDTNTRDCSQVLGRLFDHTIITSTTEESKDIKKTFFQRAFDNIHQTDLDKLYEDDKYAPVIYHLADIIMDTARGLFDARDIELNNSEDSGISPFDAYRKTIQRMRDYEIKLFTKFREALDKTNSKKSQTIHQQLLAFWGSSRTPNRSREGRDTMQVGGEIEGNSDIAEDFGNPYENILDETRLLEEIKDVLDELNILKALAQDQERVDNAWKRVATKVKISRAVSASEIKTEVESMIEDAKSVQGDINSLLDLKQKEAGIVEAQATRRQSDTVMTFTIVTIIFLPASFLTSLFALNVSDFPHQNGSVEYKGSWIFPIIFGVSTAVSAIFIALAFNTNWLKRYTHISKENMKESSRARIKRIFGVRGDGTGEQRSQV</sequence>
<proteinExistence type="predicted"/>
<feature type="repeat" description="ANK" evidence="7">
    <location>
        <begin position="275"/>
        <end position="307"/>
    </location>
</feature>
<name>A0A9W9WBA1_9EURO</name>
<feature type="region of interest" description="Disordered" evidence="8">
    <location>
        <begin position="1"/>
        <end position="67"/>
    </location>
</feature>
<dbReference type="PROSITE" id="PS50088">
    <property type="entry name" value="ANK_REPEAT"/>
    <property type="match status" value="3"/>
</dbReference>
<feature type="compositionally biased region" description="Polar residues" evidence="8">
    <location>
        <begin position="1134"/>
        <end position="1146"/>
    </location>
</feature>
<evidence type="ECO:0000256" key="1">
    <source>
        <dbReference type="ARBA" id="ARBA00004141"/>
    </source>
</evidence>
<feature type="compositionally biased region" description="Basic and acidic residues" evidence="8">
    <location>
        <begin position="979"/>
        <end position="996"/>
    </location>
</feature>
<dbReference type="Proteomes" id="UP001147747">
    <property type="component" value="Unassembled WGS sequence"/>
</dbReference>
<dbReference type="Gene3D" id="1.20.58.340">
    <property type="entry name" value="Magnesium transport protein CorA, transmembrane region"/>
    <property type="match status" value="1"/>
</dbReference>
<dbReference type="SUPFAM" id="SSF48403">
    <property type="entry name" value="Ankyrin repeat"/>
    <property type="match status" value="3"/>
</dbReference>
<dbReference type="InterPro" id="IPR002523">
    <property type="entry name" value="MgTranspt_CorA/ZnTranspt_ZntB"/>
</dbReference>
<feature type="repeat" description="ANK" evidence="7">
    <location>
        <begin position="353"/>
        <end position="385"/>
    </location>
</feature>
<dbReference type="Pfam" id="PF00023">
    <property type="entry name" value="Ank"/>
    <property type="match status" value="1"/>
</dbReference>
<dbReference type="GO" id="GO:0016020">
    <property type="term" value="C:membrane"/>
    <property type="evidence" value="ECO:0007669"/>
    <property type="project" value="UniProtKB-SubCell"/>
</dbReference>
<dbReference type="SMART" id="SM00248">
    <property type="entry name" value="ANK"/>
    <property type="match status" value="12"/>
</dbReference>
<dbReference type="GeneID" id="81364431"/>
<feature type="repeat" description="ANK" evidence="7">
    <location>
        <begin position="114"/>
        <end position="146"/>
    </location>
</feature>
<evidence type="ECO:0000256" key="5">
    <source>
        <dbReference type="ARBA" id="ARBA00023043"/>
    </source>
</evidence>
<feature type="region of interest" description="Disordered" evidence="8">
    <location>
        <begin position="1342"/>
        <end position="1369"/>
    </location>
</feature>
<dbReference type="PANTHER" id="PTHR24126:SF14">
    <property type="entry name" value="ANK_REP_REGION DOMAIN-CONTAINING PROTEIN"/>
    <property type="match status" value="1"/>
</dbReference>
<feature type="transmembrane region" description="Helical" evidence="9">
    <location>
        <begin position="1514"/>
        <end position="1535"/>
    </location>
</feature>
<evidence type="ECO:0000256" key="8">
    <source>
        <dbReference type="SAM" id="MobiDB-lite"/>
    </source>
</evidence>
<dbReference type="RefSeq" id="XP_056494033.1">
    <property type="nucleotide sequence ID" value="XM_056625451.1"/>
</dbReference>
<feature type="transmembrane region" description="Helical" evidence="9">
    <location>
        <begin position="1474"/>
        <end position="1494"/>
    </location>
</feature>
<reference evidence="10" key="2">
    <citation type="journal article" date="2023" name="IMA Fungus">
        <title>Comparative genomic study of the Penicillium genus elucidates a diverse pangenome and 15 lateral gene transfer events.</title>
        <authorList>
            <person name="Petersen C."/>
            <person name="Sorensen T."/>
            <person name="Nielsen M.R."/>
            <person name="Sondergaard T.E."/>
            <person name="Sorensen J.L."/>
            <person name="Fitzpatrick D.A."/>
            <person name="Frisvad J.C."/>
            <person name="Nielsen K.L."/>
        </authorList>
    </citation>
    <scope>NUCLEOTIDE SEQUENCE</scope>
    <source>
        <strain evidence="10">IBT 29677</strain>
    </source>
</reference>
<evidence type="ECO:0000256" key="7">
    <source>
        <dbReference type="PROSITE-ProRule" id="PRU00023"/>
    </source>
</evidence>
<dbReference type="Pfam" id="PF12796">
    <property type="entry name" value="Ank_2"/>
    <property type="match status" value="3"/>
</dbReference>
<accession>A0A9W9WBA1</accession>
<dbReference type="InterPro" id="IPR002110">
    <property type="entry name" value="Ankyrin_rpt"/>
</dbReference>
<feature type="compositionally biased region" description="Basic and acidic residues" evidence="8">
    <location>
        <begin position="961"/>
        <end position="970"/>
    </location>
</feature>
<evidence type="ECO:0000256" key="2">
    <source>
        <dbReference type="ARBA" id="ARBA00022692"/>
    </source>
</evidence>
<evidence type="ECO:0000256" key="3">
    <source>
        <dbReference type="ARBA" id="ARBA00022737"/>
    </source>
</evidence>
<feature type="compositionally biased region" description="Polar residues" evidence="8">
    <location>
        <begin position="1113"/>
        <end position="1126"/>
    </location>
</feature>
<keyword evidence="4 9" id="KW-1133">Transmembrane helix</keyword>
<evidence type="ECO:0000313" key="10">
    <source>
        <dbReference type="EMBL" id="KAJ5414187.1"/>
    </source>
</evidence>
<keyword evidence="5 7" id="KW-0040">ANK repeat</keyword>
<keyword evidence="2 9" id="KW-0812">Transmembrane</keyword>
<evidence type="ECO:0000256" key="9">
    <source>
        <dbReference type="SAM" id="Phobius"/>
    </source>
</evidence>
<dbReference type="SUPFAM" id="SSF144083">
    <property type="entry name" value="Magnesium transport protein CorA, transmembrane region"/>
    <property type="match status" value="1"/>
</dbReference>
<keyword evidence="6 9" id="KW-0472">Membrane</keyword>
<dbReference type="InterPro" id="IPR045863">
    <property type="entry name" value="CorA_TM1_TM2"/>
</dbReference>